<accession>A0A7C3PI53</accession>
<keyword evidence="2" id="KW-0805">Transcription regulation</keyword>
<evidence type="ECO:0000256" key="4">
    <source>
        <dbReference type="ARBA" id="ARBA00023163"/>
    </source>
</evidence>
<dbReference type="InterPro" id="IPR000847">
    <property type="entry name" value="LysR_HTH_N"/>
</dbReference>
<dbReference type="PROSITE" id="PS50931">
    <property type="entry name" value="HTH_LYSR"/>
    <property type="match status" value="1"/>
</dbReference>
<reference evidence="6" key="1">
    <citation type="journal article" date="2020" name="mSystems">
        <title>Genome- and Community-Level Interaction Insights into Carbon Utilization and Element Cycling Functions of Hydrothermarchaeota in Hydrothermal Sediment.</title>
        <authorList>
            <person name="Zhou Z."/>
            <person name="Liu Y."/>
            <person name="Xu W."/>
            <person name="Pan J."/>
            <person name="Luo Z.H."/>
            <person name="Li M."/>
        </authorList>
    </citation>
    <scope>NUCLEOTIDE SEQUENCE [LARGE SCALE GENOMIC DNA]</scope>
    <source>
        <strain evidence="6">SpSt-418</strain>
    </source>
</reference>
<evidence type="ECO:0000256" key="1">
    <source>
        <dbReference type="ARBA" id="ARBA00009437"/>
    </source>
</evidence>
<dbReference type="GO" id="GO:0003677">
    <property type="term" value="F:DNA binding"/>
    <property type="evidence" value="ECO:0007669"/>
    <property type="project" value="UniProtKB-KW"/>
</dbReference>
<dbReference type="SUPFAM" id="SSF53850">
    <property type="entry name" value="Periplasmic binding protein-like II"/>
    <property type="match status" value="1"/>
</dbReference>
<proteinExistence type="inferred from homology"/>
<dbReference type="GO" id="GO:0032993">
    <property type="term" value="C:protein-DNA complex"/>
    <property type="evidence" value="ECO:0007669"/>
    <property type="project" value="TreeGrafter"/>
</dbReference>
<dbReference type="EMBL" id="DSRU01000168">
    <property type="protein sequence ID" value="HFM98396.1"/>
    <property type="molecule type" value="Genomic_DNA"/>
</dbReference>
<organism evidence="6">
    <name type="scientific">Oscillatoriales cyanobacterium SpSt-418</name>
    <dbReference type="NCBI Taxonomy" id="2282169"/>
    <lineage>
        <taxon>Bacteria</taxon>
        <taxon>Bacillati</taxon>
        <taxon>Cyanobacteriota</taxon>
        <taxon>Cyanophyceae</taxon>
        <taxon>Oscillatoriophycideae</taxon>
        <taxon>Oscillatoriales</taxon>
    </lineage>
</organism>
<comment type="caution">
    <text evidence="6">The sequence shown here is derived from an EMBL/GenBank/DDBJ whole genome shotgun (WGS) entry which is preliminary data.</text>
</comment>
<evidence type="ECO:0000313" key="6">
    <source>
        <dbReference type="EMBL" id="HFM98396.1"/>
    </source>
</evidence>
<dbReference type="PANTHER" id="PTHR30346">
    <property type="entry name" value="TRANSCRIPTIONAL DUAL REGULATOR HCAR-RELATED"/>
    <property type="match status" value="1"/>
</dbReference>
<dbReference type="InterPro" id="IPR036390">
    <property type="entry name" value="WH_DNA-bd_sf"/>
</dbReference>
<dbReference type="Gene3D" id="1.10.10.10">
    <property type="entry name" value="Winged helix-like DNA-binding domain superfamily/Winged helix DNA-binding domain"/>
    <property type="match status" value="1"/>
</dbReference>
<dbReference type="PANTHER" id="PTHR30346:SF0">
    <property type="entry name" value="HCA OPERON TRANSCRIPTIONAL ACTIVATOR HCAR"/>
    <property type="match status" value="1"/>
</dbReference>
<dbReference type="AlphaFoldDB" id="A0A7C3PI53"/>
<keyword evidence="4" id="KW-0804">Transcription</keyword>
<protein>
    <submittedName>
        <fullName evidence="6">LysR family transcriptional regulator</fullName>
    </submittedName>
</protein>
<dbReference type="InterPro" id="IPR036388">
    <property type="entry name" value="WH-like_DNA-bd_sf"/>
</dbReference>
<dbReference type="GO" id="GO:0003700">
    <property type="term" value="F:DNA-binding transcription factor activity"/>
    <property type="evidence" value="ECO:0007669"/>
    <property type="project" value="InterPro"/>
</dbReference>
<evidence type="ECO:0000259" key="5">
    <source>
        <dbReference type="PROSITE" id="PS50931"/>
    </source>
</evidence>
<dbReference type="SUPFAM" id="SSF46785">
    <property type="entry name" value="Winged helix' DNA-binding domain"/>
    <property type="match status" value="1"/>
</dbReference>
<evidence type="ECO:0000256" key="2">
    <source>
        <dbReference type="ARBA" id="ARBA00023015"/>
    </source>
</evidence>
<dbReference type="FunFam" id="1.10.10.10:FF:000001">
    <property type="entry name" value="LysR family transcriptional regulator"/>
    <property type="match status" value="1"/>
</dbReference>
<dbReference type="InterPro" id="IPR005119">
    <property type="entry name" value="LysR_subst-bd"/>
</dbReference>
<gene>
    <name evidence="6" type="ORF">ENR64_11690</name>
</gene>
<dbReference type="PRINTS" id="PR00039">
    <property type="entry name" value="HTHLYSR"/>
</dbReference>
<comment type="similarity">
    <text evidence="1">Belongs to the LysR transcriptional regulatory family.</text>
</comment>
<name>A0A7C3PI53_9CYAN</name>
<sequence length="236" mass="26580">MELRQLKYFITVAETLHFGRAAEALHLSQPGLTKQIQALEDSLGVQLLERTKHWVRLTIAGQKFLETAHRILQEVEQGIQVTRQIADGEMGRLKIGFTEATLFSLAPDIIKTYRERYPQVELIITSGGTETHVQALCTHQIDIGFVYLPIREPSLAIRPLFEEAYVAALPTSHRLAHQKQVTLSSLANEPLIFYPRSLAPVLYANFIKCCEQAGFVPNVVQEAELASNSHFETFVL</sequence>
<feature type="domain" description="HTH lysR-type" evidence="5">
    <location>
        <begin position="1"/>
        <end position="58"/>
    </location>
</feature>
<keyword evidence="3" id="KW-0238">DNA-binding</keyword>
<dbReference type="Pfam" id="PF03466">
    <property type="entry name" value="LysR_substrate"/>
    <property type="match status" value="1"/>
</dbReference>
<dbReference type="Pfam" id="PF00126">
    <property type="entry name" value="HTH_1"/>
    <property type="match status" value="1"/>
</dbReference>
<dbReference type="CDD" id="cd08414">
    <property type="entry name" value="PBP2_LTTR_aromatics_like"/>
    <property type="match status" value="1"/>
</dbReference>
<evidence type="ECO:0000256" key="3">
    <source>
        <dbReference type="ARBA" id="ARBA00023125"/>
    </source>
</evidence>
<dbReference type="Gene3D" id="3.40.190.290">
    <property type="match status" value="1"/>
</dbReference>